<evidence type="ECO:0000259" key="3">
    <source>
        <dbReference type="Pfam" id="PF02230"/>
    </source>
</evidence>
<dbReference type="PANTHER" id="PTHR10655:SF17">
    <property type="entry name" value="LYSOPHOSPHOLIPASE-LIKE PROTEIN 1"/>
    <property type="match status" value="1"/>
</dbReference>
<comment type="similarity">
    <text evidence="1">Belongs to the AB hydrolase superfamily. AB hydrolase 2 family.</text>
</comment>
<sequence>MDYLPCVEIEPSQPADSSVIWLHGLGASGHDFEPVVPELGRKTTRFVFPHAPQIPVTVNGGMVMPAWYDIAGLGGTSPVDEDGIRRSADQVDALIEREIERGVPADRIVVAGFSQGGAVAYEAALRHPRKLAGLMALSTYFATADSVAFSEANAGLPVFIAHGTFDPMVPEQGGRRAADTLSAKGYPTEYKTYPMEHAVCLEEIQDIAAFLARVLD</sequence>
<evidence type="ECO:0000256" key="2">
    <source>
        <dbReference type="ARBA" id="ARBA00022801"/>
    </source>
</evidence>
<dbReference type="InterPro" id="IPR003140">
    <property type="entry name" value="PLipase/COase/thioEstase"/>
</dbReference>
<dbReference type="PANTHER" id="PTHR10655">
    <property type="entry name" value="LYSOPHOSPHOLIPASE-RELATED"/>
    <property type="match status" value="1"/>
</dbReference>
<dbReference type="InterPro" id="IPR029058">
    <property type="entry name" value="AB_hydrolase_fold"/>
</dbReference>
<keyword evidence="2 4" id="KW-0378">Hydrolase</keyword>
<reference evidence="4" key="1">
    <citation type="submission" date="2021-10" db="EMBL/GenBank/DDBJ databases">
        <title>The diversity and Nitrogen Metabolism of Culturable Nitrate-Utilizing Bacteria Within the Oxygen Minimum Zone of the Changjiang (Yangtze River)Estuary.</title>
        <authorList>
            <person name="Zhang D."/>
            <person name="Zheng J."/>
            <person name="Liu S."/>
            <person name="He W."/>
        </authorList>
    </citation>
    <scope>NUCLEOTIDE SEQUENCE</scope>
    <source>
        <strain evidence="4">FXH-223</strain>
    </source>
</reference>
<dbReference type="GO" id="GO:0016787">
    <property type="term" value="F:hydrolase activity"/>
    <property type="evidence" value="ECO:0007669"/>
    <property type="project" value="UniProtKB-KW"/>
</dbReference>
<comment type="caution">
    <text evidence="4">The sequence shown here is derived from an EMBL/GenBank/DDBJ whole genome shotgun (WGS) entry which is preliminary data.</text>
</comment>
<feature type="domain" description="Phospholipase/carboxylesterase/thioesterase" evidence="3">
    <location>
        <begin position="9"/>
        <end position="213"/>
    </location>
</feature>
<dbReference type="RefSeq" id="WP_228232531.1">
    <property type="nucleotide sequence ID" value="NZ_JAJGNA010000001.1"/>
</dbReference>
<evidence type="ECO:0000313" key="4">
    <source>
        <dbReference type="EMBL" id="MCC4307312.1"/>
    </source>
</evidence>
<dbReference type="SUPFAM" id="SSF53474">
    <property type="entry name" value="alpha/beta-Hydrolases"/>
    <property type="match status" value="1"/>
</dbReference>
<dbReference type="InterPro" id="IPR050565">
    <property type="entry name" value="LYPA1-2/EST-like"/>
</dbReference>
<evidence type="ECO:0000313" key="5">
    <source>
        <dbReference type="Proteomes" id="UP001108027"/>
    </source>
</evidence>
<dbReference type="AlphaFoldDB" id="A0A9Q3UKW5"/>
<dbReference type="EMBL" id="JAJGNA010000001">
    <property type="protein sequence ID" value="MCC4307312.1"/>
    <property type="molecule type" value="Genomic_DNA"/>
</dbReference>
<dbReference type="Proteomes" id="UP001108027">
    <property type="component" value="Unassembled WGS sequence"/>
</dbReference>
<name>A0A9Q3UKW5_9GAMM</name>
<organism evidence="4 5">
    <name type="scientific">Alloalcanivorax marinus</name>
    <dbReference type="NCBI Taxonomy" id="1177169"/>
    <lineage>
        <taxon>Bacteria</taxon>
        <taxon>Pseudomonadati</taxon>
        <taxon>Pseudomonadota</taxon>
        <taxon>Gammaproteobacteria</taxon>
        <taxon>Oceanospirillales</taxon>
        <taxon>Alcanivoracaceae</taxon>
        <taxon>Alloalcanivorax</taxon>
    </lineage>
</organism>
<dbReference type="Pfam" id="PF02230">
    <property type="entry name" value="Abhydrolase_2"/>
    <property type="match status" value="1"/>
</dbReference>
<keyword evidence="5" id="KW-1185">Reference proteome</keyword>
<proteinExistence type="inferred from homology"/>
<evidence type="ECO:0000256" key="1">
    <source>
        <dbReference type="ARBA" id="ARBA00006499"/>
    </source>
</evidence>
<dbReference type="Gene3D" id="3.40.50.1820">
    <property type="entry name" value="alpha/beta hydrolase"/>
    <property type="match status" value="1"/>
</dbReference>
<accession>A0A9Q3UKW5</accession>
<protein>
    <submittedName>
        <fullName evidence="4">Alpha/beta fold hydrolase</fullName>
    </submittedName>
</protein>
<gene>
    <name evidence="4" type="ORF">LL252_01900</name>
</gene>